<gene>
    <name evidence="1" type="ORF">QBC35DRAFT_99735</name>
</gene>
<reference evidence="1" key="2">
    <citation type="submission" date="2023-05" db="EMBL/GenBank/DDBJ databases">
        <authorList>
            <consortium name="Lawrence Berkeley National Laboratory"/>
            <person name="Steindorff A."/>
            <person name="Hensen N."/>
            <person name="Bonometti L."/>
            <person name="Westerberg I."/>
            <person name="Brannstrom I.O."/>
            <person name="Guillou S."/>
            <person name="Cros-Aarteil S."/>
            <person name="Calhoun S."/>
            <person name="Haridas S."/>
            <person name="Kuo A."/>
            <person name="Mondo S."/>
            <person name="Pangilinan J."/>
            <person name="Riley R."/>
            <person name="Labutti K."/>
            <person name="Andreopoulos B."/>
            <person name="Lipzen A."/>
            <person name="Chen C."/>
            <person name="Yanf M."/>
            <person name="Daum C."/>
            <person name="Ng V."/>
            <person name="Clum A."/>
            <person name="Ohm R."/>
            <person name="Martin F."/>
            <person name="Silar P."/>
            <person name="Natvig D."/>
            <person name="Lalanne C."/>
            <person name="Gautier V."/>
            <person name="Ament-Velasquez S.L."/>
            <person name="Kruys A."/>
            <person name="Hutchinson M.I."/>
            <person name="Powell A.J."/>
            <person name="Barry K."/>
            <person name="Miller A.N."/>
            <person name="Grigoriev I.V."/>
            <person name="Debuchy R."/>
            <person name="Gladieux P."/>
            <person name="Thoren M.H."/>
            <person name="Johannesson H."/>
        </authorList>
    </citation>
    <scope>NUCLEOTIDE SEQUENCE</scope>
    <source>
        <strain evidence="1">PSN309</strain>
    </source>
</reference>
<evidence type="ECO:0000313" key="2">
    <source>
        <dbReference type="Proteomes" id="UP001302126"/>
    </source>
</evidence>
<proteinExistence type="predicted"/>
<dbReference type="Proteomes" id="UP001302126">
    <property type="component" value="Unassembled WGS sequence"/>
</dbReference>
<keyword evidence="2" id="KW-1185">Reference proteome</keyword>
<name>A0AAN6X4I4_9PEZI</name>
<comment type="caution">
    <text evidence="1">The sequence shown here is derived from an EMBL/GenBank/DDBJ whole genome shotgun (WGS) entry which is preliminary data.</text>
</comment>
<protein>
    <submittedName>
        <fullName evidence="1">Uncharacterized protein</fullName>
    </submittedName>
</protein>
<sequence length="416" mass="45799">MWAGACVLGRYFEEGIHCCFGCGEPASAIRATAVLEGLSEDARVVLTTAARLFEETSQLQADLNNDQHPKWQLYSSPVGHHLKNYLESTARYLQTQQDEASKRLPEGEHDQDLDNMGVLTLIDPIAEIGVPYPNPTSTFVKCPGRDSDGLMVINQTQKTISFLNITTGKTEDMEAPIEYFGNKWTRCSPDGTLIFAGDEVRFSVFSLTTRTRLGGGGCGYLAHSFSLPFVMGSSLREQKSEEMFSSDSRKVAAAFSISLPSDRTQWTIRVWKVQKHAKGGLTKEGWLLYGGQRRPGWLSGIWTPQRSSWTAVLIISADLRKSGMALELCPVQLEDPTLSCCAPITGVQRYGVPPHLGSYARSGAIPGTILSCPQMVDFSLEVHFLPASLSVKAGKMRLPVMSGLYFATQEMLRKTK</sequence>
<dbReference type="AlphaFoldDB" id="A0AAN6X4I4"/>
<reference evidence="1" key="1">
    <citation type="journal article" date="2023" name="Mol. Phylogenet. Evol.">
        <title>Genome-scale phylogeny and comparative genomics of the fungal order Sordariales.</title>
        <authorList>
            <person name="Hensen N."/>
            <person name="Bonometti L."/>
            <person name="Westerberg I."/>
            <person name="Brannstrom I.O."/>
            <person name="Guillou S."/>
            <person name="Cros-Aarteil S."/>
            <person name="Calhoun S."/>
            <person name="Haridas S."/>
            <person name="Kuo A."/>
            <person name="Mondo S."/>
            <person name="Pangilinan J."/>
            <person name="Riley R."/>
            <person name="LaButti K."/>
            <person name="Andreopoulos B."/>
            <person name="Lipzen A."/>
            <person name="Chen C."/>
            <person name="Yan M."/>
            <person name="Daum C."/>
            <person name="Ng V."/>
            <person name="Clum A."/>
            <person name="Steindorff A."/>
            <person name="Ohm R.A."/>
            <person name="Martin F."/>
            <person name="Silar P."/>
            <person name="Natvig D.O."/>
            <person name="Lalanne C."/>
            <person name="Gautier V."/>
            <person name="Ament-Velasquez S.L."/>
            <person name="Kruys A."/>
            <person name="Hutchinson M.I."/>
            <person name="Powell A.J."/>
            <person name="Barry K."/>
            <person name="Miller A.N."/>
            <person name="Grigoriev I.V."/>
            <person name="Debuchy R."/>
            <person name="Gladieux P."/>
            <person name="Hiltunen Thoren M."/>
            <person name="Johannesson H."/>
        </authorList>
    </citation>
    <scope>NUCLEOTIDE SEQUENCE</scope>
    <source>
        <strain evidence="1">PSN309</strain>
    </source>
</reference>
<evidence type="ECO:0000313" key="1">
    <source>
        <dbReference type="EMBL" id="KAK4193228.1"/>
    </source>
</evidence>
<accession>A0AAN6X4I4</accession>
<organism evidence="1 2">
    <name type="scientific">Podospora australis</name>
    <dbReference type="NCBI Taxonomy" id="1536484"/>
    <lineage>
        <taxon>Eukaryota</taxon>
        <taxon>Fungi</taxon>
        <taxon>Dikarya</taxon>
        <taxon>Ascomycota</taxon>
        <taxon>Pezizomycotina</taxon>
        <taxon>Sordariomycetes</taxon>
        <taxon>Sordariomycetidae</taxon>
        <taxon>Sordariales</taxon>
        <taxon>Podosporaceae</taxon>
        <taxon>Podospora</taxon>
    </lineage>
</organism>
<dbReference type="EMBL" id="MU864351">
    <property type="protein sequence ID" value="KAK4193228.1"/>
    <property type="molecule type" value="Genomic_DNA"/>
</dbReference>